<name>A0A0D0DE10_9AGAM</name>
<dbReference type="InterPro" id="IPR013103">
    <property type="entry name" value="RVT_2"/>
</dbReference>
<evidence type="ECO:0000256" key="1">
    <source>
        <dbReference type="SAM" id="MobiDB-lite"/>
    </source>
</evidence>
<feature type="region of interest" description="Disordered" evidence="1">
    <location>
        <begin position="1"/>
        <end position="33"/>
    </location>
</feature>
<dbReference type="STRING" id="930991.A0A0D0DE10"/>
<sequence length="145" mass="16316">DYQRTINEDATQRAQHHGGQQLEPTAEPPEPPEFEEELLNLNSNHVYKTVPIPEGVTPITSKPIFHIKHNHTGNVECYKVHIVTWGFTQKEGIDYQEVFAPIANLDSVQTVKMWSPPGCPELSEAERTSASTYVLCPCLSSVQYL</sequence>
<feature type="domain" description="Reverse transcriptase Ty1/copia-type" evidence="2">
    <location>
        <begin position="44"/>
        <end position="110"/>
    </location>
</feature>
<feature type="compositionally biased region" description="Basic and acidic residues" evidence="1">
    <location>
        <begin position="1"/>
        <end position="11"/>
    </location>
</feature>
<gene>
    <name evidence="3" type="ORF">PAXRUDRAFT_172013</name>
</gene>
<organism evidence="3 4">
    <name type="scientific">Paxillus rubicundulus Ve08.2h10</name>
    <dbReference type="NCBI Taxonomy" id="930991"/>
    <lineage>
        <taxon>Eukaryota</taxon>
        <taxon>Fungi</taxon>
        <taxon>Dikarya</taxon>
        <taxon>Basidiomycota</taxon>
        <taxon>Agaricomycotina</taxon>
        <taxon>Agaricomycetes</taxon>
        <taxon>Agaricomycetidae</taxon>
        <taxon>Boletales</taxon>
        <taxon>Paxilineae</taxon>
        <taxon>Paxillaceae</taxon>
        <taxon>Paxillus</taxon>
    </lineage>
</organism>
<evidence type="ECO:0000259" key="2">
    <source>
        <dbReference type="Pfam" id="PF07727"/>
    </source>
</evidence>
<dbReference type="EMBL" id="KN827930">
    <property type="protein sequence ID" value="KIK75690.1"/>
    <property type="molecule type" value="Genomic_DNA"/>
</dbReference>
<protein>
    <recommendedName>
        <fullName evidence="2">Reverse transcriptase Ty1/copia-type domain-containing protein</fullName>
    </recommendedName>
</protein>
<accession>A0A0D0DE10</accession>
<reference evidence="3 4" key="1">
    <citation type="submission" date="2014-04" db="EMBL/GenBank/DDBJ databases">
        <authorList>
            <consortium name="DOE Joint Genome Institute"/>
            <person name="Kuo A."/>
            <person name="Kohler A."/>
            <person name="Jargeat P."/>
            <person name="Nagy L.G."/>
            <person name="Floudas D."/>
            <person name="Copeland A."/>
            <person name="Barry K.W."/>
            <person name="Cichocki N."/>
            <person name="Veneault-Fourrey C."/>
            <person name="LaButti K."/>
            <person name="Lindquist E.A."/>
            <person name="Lipzen A."/>
            <person name="Lundell T."/>
            <person name="Morin E."/>
            <person name="Murat C."/>
            <person name="Sun H."/>
            <person name="Tunlid A."/>
            <person name="Henrissat B."/>
            <person name="Grigoriev I.V."/>
            <person name="Hibbett D.S."/>
            <person name="Martin F."/>
            <person name="Nordberg H.P."/>
            <person name="Cantor M.N."/>
            <person name="Hua S.X."/>
        </authorList>
    </citation>
    <scope>NUCLEOTIDE SEQUENCE [LARGE SCALE GENOMIC DNA]</scope>
    <source>
        <strain evidence="3 4">Ve08.2h10</strain>
    </source>
</reference>
<keyword evidence="4" id="KW-1185">Reference proteome</keyword>
<dbReference type="Proteomes" id="UP000054538">
    <property type="component" value="Unassembled WGS sequence"/>
</dbReference>
<evidence type="ECO:0000313" key="4">
    <source>
        <dbReference type="Proteomes" id="UP000054538"/>
    </source>
</evidence>
<dbReference type="AlphaFoldDB" id="A0A0D0DE10"/>
<evidence type="ECO:0000313" key="3">
    <source>
        <dbReference type="EMBL" id="KIK75690.1"/>
    </source>
</evidence>
<dbReference type="InParanoid" id="A0A0D0DE10"/>
<dbReference type="HOGENOM" id="CLU_1791496_0_0_1"/>
<feature type="non-terminal residue" evidence="3">
    <location>
        <position position="145"/>
    </location>
</feature>
<dbReference type="OrthoDB" id="2685291at2759"/>
<reference evidence="4" key="2">
    <citation type="submission" date="2015-01" db="EMBL/GenBank/DDBJ databases">
        <title>Evolutionary Origins and Diversification of the Mycorrhizal Mutualists.</title>
        <authorList>
            <consortium name="DOE Joint Genome Institute"/>
            <consortium name="Mycorrhizal Genomics Consortium"/>
            <person name="Kohler A."/>
            <person name="Kuo A."/>
            <person name="Nagy L.G."/>
            <person name="Floudas D."/>
            <person name="Copeland A."/>
            <person name="Barry K.W."/>
            <person name="Cichocki N."/>
            <person name="Veneault-Fourrey C."/>
            <person name="LaButti K."/>
            <person name="Lindquist E.A."/>
            <person name="Lipzen A."/>
            <person name="Lundell T."/>
            <person name="Morin E."/>
            <person name="Murat C."/>
            <person name="Riley R."/>
            <person name="Ohm R."/>
            <person name="Sun H."/>
            <person name="Tunlid A."/>
            <person name="Henrissat B."/>
            <person name="Grigoriev I.V."/>
            <person name="Hibbett D.S."/>
            <person name="Martin F."/>
        </authorList>
    </citation>
    <scope>NUCLEOTIDE SEQUENCE [LARGE SCALE GENOMIC DNA]</scope>
    <source>
        <strain evidence="4">Ve08.2h10</strain>
    </source>
</reference>
<dbReference type="Pfam" id="PF07727">
    <property type="entry name" value="RVT_2"/>
    <property type="match status" value="1"/>
</dbReference>
<proteinExistence type="predicted"/>